<gene>
    <name evidence="4" type="ORF">PAPOLLO_LOCUS21920</name>
</gene>
<evidence type="ECO:0000313" key="5">
    <source>
        <dbReference type="Proteomes" id="UP000691718"/>
    </source>
</evidence>
<comment type="subcellular location">
    <subcellularLocation>
        <location evidence="1">Membrane</location>
    </subcellularLocation>
</comment>
<dbReference type="GO" id="GO:0052745">
    <property type="term" value="F:inositol phosphate phosphatase activity"/>
    <property type="evidence" value="ECO:0007669"/>
    <property type="project" value="TreeGrafter"/>
</dbReference>
<dbReference type="PANTHER" id="PTHR20963:SF8">
    <property type="entry name" value="MULTIPLE INOSITOL POLYPHOSPHATE PHOSPHATASE 1"/>
    <property type="match status" value="1"/>
</dbReference>
<organism evidence="4 5">
    <name type="scientific">Parnassius apollo</name>
    <name type="common">Apollo butterfly</name>
    <name type="synonym">Papilio apollo</name>
    <dbReference type="NCBI Taxonomy" id="110799"/>
    <lineage>
        <taxon>Eukaryota</taxon>
        <taxon>Metazoa</taxon>
        <taxon>Ecdysozoa</taxon>
        <taxon>Arthropoda</taxon>
        <taxon>Hexapoda</taxon>
        <taxon>Insecta</taxon>
        <taxon>Pterygota</taxon>
        <taxon>Neoptera</taxon>
        <taxon>Endopterygota</taxon>
        <taxon>Lepidoptera</taxon>
        <taxon>Glossata</taxon>
        <taxon>Ditrysia</taxon>
        <taxon>Papilionoidea</taxon>
        <taxon>Papilionidae</taxon>
        <taxon>Parnassiinae</taxon>
        <taxon>Parnassini</taxon>
        <taxon>Parnassius</taxon>
        <taxon>Parnassius</taxon>
    </lineage>
</organism>
<keyword evidence="2" id="KW-0732">Signal</keyword>
<reference evidence="4" key="1">
    <citation type="submission" date="2021-04" db="EMBL/GenBank/DDBJ databases">
        <authorList>
            <person name="Tunstrom K."/>
        </authorList>
    </citation>
    <scope>NUCLEOTIDE SEQUENCE</scope>
</reference>
<name>A0A8S3XTV3_PARAO</name>
<keyword evidence="3" id="KW-0472">Membrane</keyword>
<evidence type="ECO:0000256" key="3">
    <source>
        <dbReference type="ARBA" id="ARBA00023136"/>
    </source>
</evidence>
<dbReference type="EMBL" id="CAJQZP010001342">
    <property type="protein sequence ID" value="CAG5040358.1"/>
    <property type="molecule type" value="Genomic_DNA"/>
</dbReference>
<dbReference type="PANTHER" id="PTHR20963">
    <property type="entry name" value="MULTIPLE INOSITOL POLYPHOSPHATE PHOSPHATASE-RELATED"/>
    <property type="match status" value="1"/>
</dbReference>
<dbReference type="Proteomes" id="UP000691718">
    <property type="component" value="Unassembled WGS sequence"/>
</dbReference>
<evidence type="ECO:0000313" key="4">
    <source>
        <dbReference type="EMBL" id="CAG5040358.1"/>
    </source>
</evidence>
<dbReference type="GO" id="GO:0016020">
    <property type="term" value="C:membrane"/>
    <property type="evidence" value="ECO:0007669"/>
    <property type="project" value="UniProtKB-SubCell"/>
</dbReference>
<accession>A0A8S3XTV3</accession>
<evidence type="ECO:0000256" key="1">
    <source>
        <dbReference type="ARBA" id="ARBA00004370"/>
    </source>
</evidence>
<dbReference type="AlphaFoldDB" id="A0A8S3XTV3"/>
<comment type="caution">
    <text evidence="4">The sequence shown here is derived from an EMBL/GenBank/DDBJ whole genome shotgun (WGS) entry which is preliminary data.</text>
</comment>
<protein>
    <submittedName>
        <fullName evidence="4">(apollo) hypothetical protein</fullName>
    </submittedName>
</protein>
<dbReference type="GO" id="GO:0003993">
    <property type="term" value="F:acid phosphatase activity"/>
    <property type="evidence" value="ECO:0007669"/>
    <property type="project" value="TreeGrafter"/>
</dbReference>
<sequence>MVIPGCKPISIWGLFRHGKRYPSMNFGREMKDALAIRDDIISSYKKGHSSLCAQGYEELLGIGKRFKEALPALLGNLEKDSYTFRPSFGIKLENSAKAFVKGLKSRNPYLTCGKYHMDVLRNPNTLAEAEK</sequence>
<dbReference type="OrthoDB" id="6509975at2759"/>
<keyword evidence="5" id="KW-1185">Reference proteome</keyword>
<proteinExistence type="predicted"/>
<evidence type="ECO:0000256" key="2">
    <source>
        <dbReference type="ARBA" id="ARBA00022729"/>
    </source>
</evidence>